<protein>
    <submittedName>
        <fullName evidence="6">Quercetin 2,3-dioxygenase</fullName>
    </submittedName>
</protein>
<evidence type="ECO:0000313" key="7">
    <source>
        <dbReference type="Proteomes" id="UP000036902"/>
    </source>
</evidence>
<dbReference type="PIRSF" id="PIRSF006232">
    <property type="entry name" value="Pirin"/>
    <property type="match status" value="1"/>
</dbReference>
<dbReference type="AlphaFoldDB" id="A0A127KBK4"/>
<comment type="similarity">
    <text evidence="1 3">Belongs to the pirin family.</text>
</comment>
<dbReference type="GO" id="GO:0046872">
    <property type="term" value="F:metal ion binding"/>
    <property type="evidence" value="ECO:0007669"/>
    <property type="project" value="UniProtKB-KW"/>
</dbReference>
<feature type="domain" description="Quercetin 2,3-dioxygenase C-terminal cupin" evidence="5">
    <location>
        <begin position="161"/>
        <end position="246"/>
    </location>
</feature>
<keyword evidence="7" id="KW-1185">Reference proteome</keyword>
<keyword evidence="6" id="KW-0223">Dioxygenase</keyword>
<keyword evidence="2" id="KW-0408">Iron</keyword>
<gene>
    <name evidence="6" type="ORF">AC731_016090</name>
</gene>
<evidence type="ECO:0000259" key="5">
    <source>
        <dbReference type="Pfam" id="PF17954"/>
    </source>
</evidence>
<dbReference type="InterPro" id="IPR003829">
    <property type="entry name" value="Pirin_N_dom"/>
</dbReference>
<dbReference type="Proteomes" id="UP000036902">
    <property type="component" value="Chromosome"/>
</dbReference>
<sequence>MAVPPARPRQRQDQDVMELRPAAARGLANFGWLHSQHSFSFGSYYDPQHLGFSDLLVINEDRVRPGRGFDTHGHRDMEIFSYVLDGALEHKDSMGTGSVIRPGDVQMMSAGTGVRHSEYNASREQEVHFLQIWIVPDRKGVAPRYQQQHFDAAEKRGRLRLIISPDGAEGSLSVHQDARVYAGLFDGAEHQRFTLPAKRFAYVHVARGALDFNGQRLAAGDAVKLRDAREIEFAKGEQAEVLLFDLRPNETPHY</sequence>
<comment type="cofactor">
    <cofactor evidence="2">
        <name>Fe cation</name>
        <dbReference type="ChEBI" id="CHEBI:24875"/>
    </cofactor>
    <text evidence="2">Binds 1 Fe cation per subunit.</text>
</comment>
<dbReference type="CDD" id="cd20311">
    <property type="entry name" value="cupin_Yhhw_C"/>
    <property type="match status" value="1"/>
</dbReference>
<dbReference type="InterPro" id="IPR012093">
    <property type="entry name" value="Pirin"/>
</dbReference>
<dbReference type="PANTHER" id="PTHR43212:SF3">
    <property type="entry name" value="QUERCETIN 2,3-DIOXYGENASE"/>
    <property type="match status" value="1"/>
</dbReference>
<dbReference type="InterPro" id="IPR011051">
    <property type="entry name" value="RmlC_Cupin_sf"/>
</dbReference>
<proteinExistence type="inferred from homology"/>
<evidence type="ECO:0000256" key="1">
    <source>
        <dbReference type="ARBA" id="ARBA00008416"/>
    </source>
</evidence>
<feature type="binding site" evidence="2">
    <location>
        <position position="116"/>
    </location>
    <ligand>
        <name>Fe cation</name>
        <dbReference type="ChEBI" id="CHEBI:24875"/>
    </ligand>
</feature>
<feature type="binding site" evidence="2">
    <location>
        <position position="118"/>
    </location>
    <ligand>
        <name>Fe cation</name>
        <dbReference type="ChEBI" id="CHEBI:24875"/>
    </ligand>
</feature>
<keyword evidence="2" id="KW-0479">Metal-binding</keyword>
<dbReference type="InterPro" id="IPR014710">
    <property type="entry name" value="RmlC-like_jellyroll"/>
</dbReference>
<dbReference type="EMBL" id="CP014646">
    <property type="protein sequence ID" value="AMO39174.1"/>
    <property type="molecule type" value="Genomic_DNA"/>
</dbReference>
<evidence type="ECO:0000256" key="2">
    <source>
        <dbReference type="PIRSR" id="PIRSR006232-1"/>
    </source>
</evidence>
<dbReference type="STRING" id="1134435.AC731_016090"/>
<feature type="domain" description="Pirin N-terminal" evidence="4">
    <location>
        <begin position="27"/>
        <end position="134"/>
    </location>
</feature>
<dbReference type="Gene3D" id="2.60.120.10">
    <property type="entry name" value="Jelly Rolls"/>
    <property type="match status" value="2"/>
</dbReference>
<dbReference type="InterPro" id="IPR041602">
    <property type="entry name" value="Quercetinase_C"/>
</dbReference>
<dbReference type="Pfam" id="PF02678">
    <property type="entry name" value="Pirin"/>
    <property type="match status" value="1"/>
</dbReference>
<dbReference type="PANTHER" id="PTHR43212">
    <property type="entry name" value="QUERCETIN 2,3-DIOXYGENASE"/>
    <property type="match status" value="1"/>
</dbReference>
<accession>A0A127KBK4</accession>
<dbReference type="Pfam" id="PF17954">
    <property type="entry name" value="Pirin_C_2"/>
    <property type="match status" value="1"/>
</dbReference>
<dbReference type="KEGG" id="thu:AC731_016090"/>
<reference evidence="7" key="1">
    <citation type="submission" date="2016-03" db="EMBL/GenBank/DDBJ databases">
        <authorList>
            <person name="Ma C."/>
            <person name="Zhou S."/>
            <person name="Yang G."/>
        </authorList>
    </citation>
    <scope>NUCLEOTIDE SEQUENCE [LARGE SCALE GENOMIC DNA]</scope>
    <source>
        <strain evidence="7">SgZ-1</strain>
    </source>
</reference>
<feature type="binding site" evidence="2">
    <location>
        <position position="72"/>
    </location>
    <ligand>
        <name>Fe cation</name>
        <dbReference type="ChEBI" id="CHEBI:24875"/>
    </ligand>
</feature>
<dbReference type="GO" id="GO:0051213">
    <property type="term" value="F:dioxygenase activity"/>
    <property type="evidence" value="ECO:0007669"/>
    <property type="project" value="UniProtKB-KW"/>
</dbReference>
<feature type="binding site" evidence="2">
    <location>
        <position position="74"/>
    </location>
    <ligand>
        <name>Fe cation</name>
        <dbReference type="ChEBI" id="CHEBI:24875"/>
    </ligand>
</feature>
<evidence type="ECO:0000313" key="6">
    <source>
        <dbReference type="EMBL" id="AMO39174.1"/>
    </source>
</evidence>
<organism evidence="6 7">
    <name type="scientific">Thauera humireducens</name>
    <dbReference type="NCBI Taxonomy" id="1134435"/>
    <lineage>
        <taxon>Bacteria</taxon>
        <taxon>Pseudomonadati</taxon>
        <taxon>Pseudomonadota</taxon>
        <taxon>Betaproteobacteria</taxon>
        <taxon>Rhodocyclales</taxon>
        <taxon>Zoogloeaceae</taxon>
        <taxon>Thauera</taxon>
    </lineage>
</organism>
<dbReference type="SUPFAM" id="SSF51182">
    <property type="entry name" value="RmlC-like cupins"/>
    <property type="match status" value="1"/>
</dbReference>
<name>A0A127KBK4_9RHOO</name>
<dbReference type="CDD" id="cd02910">
    <property type="entry name" value="cupin_Yhhw_N"/>
    <property type="match status" value="1"/>
</dbReference>
<keyword evidence="6" id="KW-0560">Oxidoreductase</keyword>
<evidence type="ECO:0000259" key="4">
    <source>
        <dbReference type="Pfam" id="PF02678"/>
    </source>
</evidence>
<evidence type="ECO:0000256" key="3">
    <source>
        <dbReference type="RuleBase" id="RU003457"/>
    </source>
</evidence>